<dbReference type="RefSeq" id="WP_145855963.1">
    <property type="nucleotide sequence ID" value="NZ_RPFW01000004.1"/>
</dbReference>
<protein>
    <submittedName>
        <fullName evidence="1">Uncharacterized protein</fullName>
    </submittedName>
</protein>
<dbReference type="OrthoDB" id="3387194at2"/>
<name>A0A6P2BX67_9ACTN</name>
<comment type="caution">
    <text evidence="1">The sequence shown here is derived from an EMBL/GenBank/DDBJ whole genome shotgun (WGS) entry which is preliminary data.</text>
</comment>
<dbReference type="EMBL" id="RPFW01000004">
    <property type="protein sequence ID" value="TVZ03317.1"/>
    <property type="molecule type" value="Genomic_DNA"/>
</dbReference>
<organism evidence="1 2">
    <name type="scientific">Trebonia kvetii</name>
    <dbReference type="NCBI Taxonomy" id="2480626"/>
    <lineage>
        <taxon>Bacteria</taxon>
        <taxon>Bacillati</taxon>
        <taxon>Actinomycetota</taxon>
        <taxon>Actinomycetes</taxon>
        <taxon>Streptosporangiales</taxon>
        <taxon>Treboniaceae</taxon>
        <taxon>Trebonia</taxon>
    </lineage>
</organism>
<gene>
    <name evidence="1" type="ORF">EAS64_23180</name>
</gene>
<dbReference type="Proteomes" id="UP000460272">
    <property type="component" value="Unassembled WGS sequence"/>
</dbReference>
<proteinExistence type="predicted"/>
<reference evidence="1 2" key="1">
    <citation type="submission" date="2018-11" db="EMBL/GenBank/DDBJ databases">
        <title>Trebonia kvetii gen.nov., sp.nov., a novel acidophilic actinobacterium, and proposal of the new actinobacterial family Treboniaceae fam. nov.</title>
        <authorList>
            <person name="Rapoport D."/>
            <person name="Sagova-Mareckova M."/>
            <person name="Sedlacek I."/>
            <person name="Provaznik J."/>
            <person name="Kralova S."/>
            <person name="Pavlinic D."/>
            <person name="Benes V."/>
            <person name="Kopecky J."/>
        </authorList>
    </citation>
    <scope>NUCLEOTIDE SEQUENCE [LARGE SCALE GENOMIC DNA]</scope>
    <source>
        <strain evidence="1 2">15Tr583</strain>
    </source>
</reference>
<evidence type="ECO:0000313" key="2">
    <source>
        <dbReference type="Proteomes" id="UP000460272"/>
    </source>
</evidence>
<sequence length="93" mass="10421">MDTETDLDSLSSQELADLATSRARHHADLGFFWELLRAIPAAETLEGDVREAGEDLTKVSSLLSDALTLREGNLADELRPLYLDYLRKHPPKK</sequence>
<keyword evidence="2" id="KW-1185">Reference proteome</keyword>
<accession>A0A6P2BX67</accession>
<evidence type="ECO:0000313" key="1">
    <source>
        <dbReference type="EMBL" id="TVZ03317.1"/>
    </source>
</evidence>
<dbReference type="AlphaFoldDB" id="A0A6P2BX67"/>